<dbReference type="NCBIfam" id="TIGR02906">
    <property type="entry name" value="spore_CotS"/>
    <property type="match status" value="1"/>
</dbReference>
<protein>
    <submittedName>
        <fullName evidence="2">CotS family spore coat protein</fullName>
    </submittedName>
</protein>
<dbReference type="Proteomes" id="UP000683246">
    <property type="component" value="Chromosome"/>
</dbReference>
<dbReference type="Gene3D" id="3.90.1200.10">
    <property type="match status" value="1"/>
</dbReference>
<keyword evidence="2" id="KW-0946">Virion</keyword>
<dbReference type="Gene3D" id="3.30.200.20">
    <property type="entry name" value="Phosphorylase Kinase, domain 1"/>
    <property type="match status" value="1"/>
</dbReference>
<evidence type="ECO:0000259" key="1">
    <source>
        <dbReference type="Pfam" id="PF01636"/>
    </source>
</evidence>
<reference evidence="2" key="1">
    <citation type="submission" date="2020-07" db="EMBL/GenBank/DDBJ databases">
        <title>Vallitalea pronyensis genome.</title>
        <authorList>
            <person name="Postec A."/>
        </authorList>
    </citation>
    <scope>NUCLEOTIDE SEQUENCE</scope>
    <source>
        <strain evidence="2">FatNI3</strain>
    </source>
</reference>
<dbReference type="InterPro" id="IPR014255">
    <property type="entry name" value="Spore_coat_CotS"/>
</dbReference>
<accession>A0A8J8SI49</accession>
<name>A0A8J8SI49_9FIRM</name>
<dbReference type="PANTHER" id="PTHR39179:SF1">
    <property type="entry name" value="SPORE COAT PROTEIN I"/>
    <property type="match status" value="1"/>
</dbReference>
<dbReference type="InterPro" id="IPR002575">
    <property type="entry name" value="Aminoglycoside_PTrfase"/>
</dbReference>
<dbReference type="PANTHER" id="PTHR39179">
    <property type="entry name" value="SPORE COAT PROTEIN I"/>
    <property type="match status" value="1"/>
</dbReference>
<dbReference type="InterPro" id="IPR011009">
    <property type="entry name" value="Kinase-like_dom_sf"/>
</dbReference>
<sequence>MRLMKVTNSLSELMDIASHVLSKYNIVPQDIKVIQNDGLKSLWRFNYNGETLCLKRLRHTLEKATFSVNAQRHIYTKGGKVPKIHLNTSGEAITIHNEQLFVLYEWIHGRDLNFTKSADFVRGIEGLAAFHAMSTGYQAPEGAKISTKLGRWVDQYTSMRNRMEKWKGIASENPSHSGYKTYLQYIDGIIALCNQAIEQLEKSSYGQLTNKALHESTMCHQDYGSGNAIGTTDDVYIIDLDGVTYDLPARDLRKIIGKRAEKRGKWELDDIHNILAMYNKNNLLSSEDKEVLKIDMLFPHWFFGTIKNIFAKNKSVNPGKIAKIAKLEQQKIAILNQWH</sequence>
<proteinExistence type="predicted"/>
<dbReference type="InterPro" id="IPR047175">
    <property type="entry name" value="CotS-like"/>
</dbReference>
<dbReference type="EMBL" id="CP058649">
    <property type="protein sequence ID" value="QUI24236.1"/>
    <property type="molecule type" value="Genomic_DNA"/>
</dbReference>
<evidence type="ECO:0000313" key="3">
    <source>
        <dbReference type="Proteomes" id="UP000683246"/>
    </source>
</evidence>
<feature type="domain" description="Aminoglycoside phosphotransferase" evidence="1">
    <location>
        <begin position="42"/>
        <end position="252"/>
    </location>
</feature>
<keyword evidence="2" id="KW-0167">Capsid protein</keyword>
<evidence type="ECO:0000313" key="2">
    <source>
        <dbReference type="EMBL" id="QUI24236.1"/>
    </source>
</evidence>
<keyword evidence="3" id="KW-1185">Reference proteome</keyword>
<dbReference type="KEGG" id="vpy:HZI73_18920"/>
<dbReference type="AlphaFoldDB" id="A0A8J8SI49"/>
<organism evidence="2 3">
    <name type="scientific">Vallitalea pronyensis</name>
    <dbReference type="NCBI Taxonomy" id="1348613"/>
    <lineage>
        <taxon>Bacteria</taxon>
        <taxon>Bacillati</taxon>
        <taxon>Bacillota</taxon>
        <taxon>Clostridia</taxon>
        <taxon>Lachnospirales</taxon>
        <taxon>Vallitaleaceae</taxon>
        <taxon>Vallitalea</taxon>
    </lineage>
</organism>
<dbReference type="SUPFAM" id="SSF56112">
    <property type="entry name" value="Protein kinase-like (PK-like)"/>
    <property type="match status" value="1"/>
</dbReference>
<dbReference type="GO" id="GO:0042601">
    <property type="term" value="C:endospore-forming forespore"/>
    <property type="evidence" value="ECO:0007669"/>
    <property type="project" value="TreeGrafter"/>
</dbReference>
<dbReference type="Pfam" id="PF01636">
    <property type="entry name" value="APH"/>
    <property type="match status" value="1"/>
</dbReference>
<gene>
    <name evidence="2" type="ORF">HZI73_18920</name>
</gene>